<dbReference type="RefSeq" id="WP_212697365.1">
    <property type="nucleotide sequence ID" value="NZ_CP058649.1"/>
</dbReference>
<sequence length="59" mass="6567">MDNREIIIKAFEEAGQPLKAGEVAEATGVDKKEVGNIIKKLKDEAIISSPKRCYYEISK</sequence>
<keyword evidence="2" id="KW-1185">Reference proteome</keyword>
<dbReference type="SUPFAM" id="SSF46785">
    <property type="entry name" value="Winged helix' DNA-binding domain"/>
    <property type="match status" value="1"/>
</dbReference>
<name>A0A8J8MHU0_9FIRM</name>
<dbReference type="InterPro" id="IPR036388">
    <property type="entry name" value="WH-like_DNA-bd_sf"/>
</dbReference>
<organism evidence="1 2">
    <name type="scientific">Vallitalea pronyensis</name>
    <dbReference type="NCBI Taxonomy" id="1348613"/>
    <lineage>
        <taxon>Bacteria</taxon>
        <taxon>Bacillati</taxon>
        <taxon>Bacillota</taxon>
        <taxon>Clostridia</taxon>
        <taxon>Lachnospirales</taxon>
        <taxon>Vallitaleaceae</taxon>
        <taxon>Vallitalea</taxon>
    </lineage>
</organism>
<dbReference type="Proteomes" id="UP000683246">
    <property type="component" value="Chromosome"/>
</dbReference>
<accession>A0A8J8MHU0</accession>
<evidence type="ECO:0000313" key="1">
    <source>
        <dbReference type="EMBL" id="QUI21894.1"/>
    </source>
</evidence>
<proteinExistence type="predicted"/>
<evidence type="ECO:0000313" key="2">
    <source>
        <dbReference type="Proteomes" id="UP000683246"/>
    </source>
</evidence>
<reference evidence="1" key="1">
    <citation type="submission" date="2020-07" db="EMBL/GenBank/DDBJ databases">
        <title>Vallitalea pronyensis genome.</title>
        <authorList>
            <person name="Postec A."/>
        </authorList>
    </citation>
    <scope>NUCLEOTIDE SEQUENCE</scope>
    <source>
        <strain evidence="1">FatNI3</strain>
    </source>
</reference>
<dbReference type="InterPro" id="IPR036390">
    <property type="entry name" value="WH_DNA-bd_sf"/>
</dbReference>
<dbReference type="AlphaFoldDB" id="A0A8J8MHU0"/>
<gene>
    <name evidence="1" type="ORF">HZI73_06075</name>
</gene>
<protein>
    <submittedName>
        <fullName evidence="1">MarR family transcriptional regulator</fullName>
    </submittedName>
</protein>
<dbReference type="Gene3D" id="1.10.10.10">
    <property type="entry name" value="Winged helix-like DNA-binding domain superfamily/Winged helix DNA-binding domain"/>
    <property type="match status" value="1"/>
</dbReference>
<dbReference type="EMBL" id="CP058649">
    <property type="protein sequence ID" value="QUI21894.1"/>
    <property type="molecule type" value="Genomic_DNA"/>
</dbReference>
<dbReference type="KEGG" id="vpy:HZI73_06075"/>